<accession>A0A6A6R6V8</accession>
<evidence type="ECO:0000313" key="2">
    <source>
        <dbReference type="EMBL" id="KAF2500206.1"/>
    </source>
</evidence>
<protein>
    <submittedName>
        <fullName evidence="2">Uncharacterized protein</fullName>
    </submittedName>
</protein>
<gene>
    <name evidence="2" type="ORF">BU16DRAFT_578211</name>
</gene>
<feature type="region of interest" description="Disordered" evidence="1">
    <location>
        <begin position="374"/>
        <end position="403"/>
    </location>
</feature>
<dbReference type="Proteomes" id="UP000799750">
    <property type="component" value="Unassembled WGS sequence"/>
</dbReference>
<dbReference type="OrthoDB" id="3944675at2759"/>
<organism evidence="2 3">
    <name type="scientific">Lophium mytilinum</name>
    <dbReference type="NCBI Taxonomy" id="390894"/>
    <lineage>
        <taxon>Eukaryota</taxon>
        <taxon>Fungi</taxon>
        <taxon>Dikarya</taxon>
        <taxon>Ascomycota</taxon>
        <taxon>Pezizomycotina</taxon>
        <taxon>Dothideomycetes</taxon>
        <taxon>Pleosporomycetidae</taxon>
        <taxon>Mytilinidiales</taxon>
        <taxon>Mytilinidiaceae</taxon>
        <taxon>Lophium</taxon>
    </lineage>
</organism>
<name>A0A6A6R6V8_9PEZI</name>
<dbReference type="AlphaFoldDB" id="A0A6A6R6V8"/>
<sequence>MPIIKTIQKQCDFAKHSQACYHYYSAIQNDARMSSVYTCRDNNKRVNGVKTRDWRIQHAKKGWEDYLPKSYMFHDSKEPKKLACERDEWPPGYFNPPNANRPGVVAPQLVRYIPSGENGGAAQQWTSFCDLEDGGLGNGQIRKAIGARKKPPPGKKFGDINEELVRLIRPGKEKVNKGKDGKETTTTEFDAQFTRAVYEITFDKHFARFPSKENDWGLRDNPCWPKDIVPNDPGWVLLTDDAFYKTAGPLELVAELQAQKALYKLAAPKDMVQRADIRQGLNPPSKRPFDLTEDGGLAIRGVNSSRRLTHEELQRDIQIIPCADNTCSQERKLLHDDEEGLIIPGTTISPPTLPSINIDSTPTIVPRANLEIRTNTRTPLSPELPAATKNSSSHGTLRNRRVL</sequence>
<proteinExistence type="predicted"/>
<reference evidence="2" key="1">
    <citation type="journal article" date="2020" name="Stud. Mycol.">
        <title>101 Dothideomycetes genomes: a test case for predicting lifestyles and emergence of pathogens.</title>
        <authorList>
            <person name="Haridas S."/>
            <person name="Albert R."/>
            <person name="Binder M."/>
            <person name="Bloem J."/>
            <person name="Labutti K."/>
            <person name="Salamov A."/>
            <person name="Andreopoulos B."/>
            <person name="Baker S."/>
            <person name="Barry K."/>
            <person name="Bills G."/>
            <person name="Bluhm B."/>
            <person name="Cannon C."/>
            <person name="Castanera R."/>
            <person name="Culley D."/>
            <person name="Daum C."/>
            <person name="Ezra D."/>
            <person name="Gonzalez J."/>
            <person name="Henrissat B."/>
            <person name="Kuo A."/>
            <person name="Liang C."/>
            <person name="Lipzen A."/>
            <person name="Lutzoni F."/>
            <person name="Magnuson J."/>
            <person name="Mondo S."/>
            <person name="Nolan M."/>
            <person name="Ohm R."/>
            <person name="Pangilinan J."/>
            <person name="Park H.-J."/>
            <person name="Ramirez L."/>
            <person name="Alfaro M."/>
            <person name="Sun H."/>
            <person name="Tritt A."/>
            <person name="Yoshinaga Y."/>
            <person name="Zwiers L.-H."/>
            <person name="Turgeon B."/>
            <person name="Goodwin S."/>
            <person name="Spatafora J."/>
            <person name="Crous P."/>
            <person name="Grigoriev I."/>
        </authorList>
    </citation>
    <scope>NUCLEOTIDE SEQUENCE</scope>
    <source>
        <strain evidence="2">CBS 269.34</strain>
    </source>
</reference>
<evidence type="ECO:0000256" key="1">
    <source>
        <dbReference type="SAM" id="MobiDB-lite"/>
    </source>
</evidence>
<dbReference type="EMBL" id="MU004183">
    <property type="protein sequence ID" value="KAF2500206.1"/>
    <property type="molecule type" value="Genomic_DNA"/>
</dbReference>
<evidence type="ECO:0000313" key="3">
    <source>
        <dbReference type="Proteomes" id="UP000799750"/>
    </source>
</evidence>
<keyword evidence="3" id="KW-1185">Reference proteome</keyword>